<sequence>MTKRSFSITLMTAIGSLVAIAQPSFGGTTPASASQNPRVLLEEMRETASSTAEQADRLKMDASNAALSSDSHLSPLWALKDDVNTMNREISSLEAERDTLQPWEQQAIDKVMPMLREAATNTEDAIQFFNNNHNFLWSPQYRAYVANVKRDSDQITKTLKDYLKYEKVQHEEEQLRNTITPGAN</sequence>
<dbReference type="KEGG" id="pfer:IRI77_02230"/>
<dbReference type="EMBL" id="CP063849">
    <property type="protein sequence ID" value="QOY88800.1"/>
    <property type="molecule type" value="Genomic_DNA"/>
</dbReference>
<keyword evidence="4" id="KW-1185">Reference proteome</keyword>
<dbReference type="Proteomes" id="UP000593892">
    <property type="component" value="Chromosome"/>
</dbReference>
<accession>A0A7S7NSB2</accession>
<organism evidence="3 4">
    <name type="scientific">Paludibaculum fermentans</name>
    <dbReference type="NCBI Taxonomy" id="1473598"/>
    <lineage>
        <taxon>Bacteria</taxon>
        <taxon>Pseudomonadati</taxon>
        <taxon>Acidobacteriota</taxon>
        <taxon>Terriglobia</taxon>
        <taxon>Bryobacterales</taxon>
        <taxon>Bryobacteraceae</taxon>
        <taxon>Paludibaculum</taxon>
    </lineage>
</organism>
<protein>
    <submittedName>
        <fullName evidence="3">Uncharacterized protein</fullName>
    </submittedName>
</protein>
<keyword evidence="1" id="KW-0175">Coiled coil</keyword>
<name>A0A7S7NSB2_PALFE</name>
<feature type="signal peptide" evidence="2">
    <location>
        <begin position="1"/>
        <end position="21"/>
    </location>
</feature>
<dbReference type="RefSeq" id="WP_194450462.1">
    <property type="nucleotide sequence ID" value="NZ_CP063849.1"/>
</dbReference>
<evidence type="ECO:0000313" key="3">
    <source>
        <dbReference type="EMBL" id="QOY88800.1"/>
    </source>
</evidence>
<gene>
    <name evidence="3" type="ORF">IRI77_02230</name>
</gene>
<evidence type="ECO:0000313" key="4">
    <source>
        <dbReference type="Proteomes" id="UP000593892"/>
    </source>
</evidence>
<proteinExistence type="predicted"/>
<feature type="coiled-coil region" evidence="1">
    <location>
        <begin position="41"/>
        <end position="96"/>
    </location>
</feature>
<dbReference type="AlphaFoldDB" id="A0A7S7NSB2"/>
<keyword evidence="2" id="KW-0732">Signal</keyword>
<evidence type="ECO:0000256" key="2">
    <source>
        <dbReference type="SAM" id="SignalP"/>
    </source>
</evidence>
<evidence type="ECO:0000256" key="1">
    <source>
        <dbReference type="SAM" id="Coils"/>
    </source>
</evidence>
<reference evidence="3 4" key="1">
    <citation type="submission" date="2020-10" db="EMBL/GenBank/DDBJ databases">
        <title>Complete genome sequence of Paludibaculum fermentans P105T, a facultatively anaerobic acidobacterium capable of dissimilatory Fe(III) reduction.</title>
        <authorList>
            <person name="Dedysh S.N."/>
            <person name="Beletsky A.V."/>
            <person name="Kulichevskaya I.S."/>
            <person name="Mardanov A.V."/>
            <person name="Ravin N.V."/>
        </authorList>
    </citation>
    <scope>NUCLEOTIDE SEQUENCE [LARGE SCALE GENOMIC DNA]</scope>
    <source>
        <strain evidence="3 4">P105</strain>
    </source>
</reference>
<feature type="chain" id="PRO_5032755742" evidence="2">
    <location>
        <begin position="22"/>
        <end position="184"/>
    </location>
</feature>